<name>A0ABX0BV01_9PSEU</name>
<keyword evidence="3" id="KW-1185">Reference proteome</keyword>
<feature type="transmembrane region" description="Helical" evidence="1">
    <location>
        <begin position="132"/>
        <end position="159"/>
    </location>
</feature>
<feature type="transmembrane region" description="Helical" evidence="1">
    <location>
        <begin position="56"/>
        <end position="73"/>
    </location>
</feature>
<keyword evidence="1" id="KW-0812">Transmembrane</keyword>
<gene>
    <name evidence="2" type="ORF">G3I59_22245</name>
</gene>
<keyword evidence="1" id="KW-1133">Transmembrane helix</keyword>
<sequence>MMTDEERAAEALATVQDHQDRARRAARLPWWVYLVIFVVTAGFTAVNDFVDLDGGKFVAGVVLGLLLIALAVGARLRSAPLSHARGVQQRQEFVPWVFVVVAVVGGAGAWLLSRYGTDAAADLAGALGLRDYPYTVAGVLFGLAFTLLFALSQALLAVARRRGDR</sequence>
<reference evidence="2 3" key="1">
    <citation type="submission" date="2020-01" db="EMBL/GenBank/DDBJ databases">
        <title>Insect and environment-associated Actinomycetes.</title>
        <authorList>
            <person name="Currrie C."/>
            <person name="Chevrette M."/>
            <person name="Carlson C."/>
            <person name="Stubbendieck R."/>
            <person name="Wendt-Pienkowski E."/>
        </authorList>
    </citation>
    <scope>NUCLEOTIDE SEQUENCE [LARGE SCALE GENOMIC DNA]</scope>
    <source>
        <strain evidence="2 3">SID8386</strain>
    </source>
</reference>
<evidence type="ECO:0000256" key="1">
    <source>
        <dbReference type="SAM" id="Phobius"/>
    </source>
</evidence>
<comment type="caution">
    <text evidence="2">The sequence shown here is derived from an EMBL/GenBank/DDBJ whole genome shotgun (WGS) entry which is preliminary data.</text>
</comment>
<evidence type="ECO:0000313" key="3">
    <source>
        <dbReference type="Proteomes" id="UP000470404"/>
    </source>
</evidence>
<accession>A0ABX0BV01</accession>
<dbReference type="Proteomes" id="UP000470404">
    <property type="component" value="Unassembled WGS sequence"/>
</dbReference>
<keyword evidence="1" id="KW-0472">Membrane</keyword>
<dbReference type="EMBL" id="JAAGNC010000109">
    <property type="protein sequence ID" value="NEC58250.1"/>
    <property type="molecule type" value="Genomic_DNA"/>
</dbReference>
<feature type="transmembrane region" description="Helical" evidence="1">
    <location>
        <begin position="93"/>
        <end position="112"/>
    </location>
</feature>
<organism evidence="2 3">
    <name type="scientific">Amycolatopsis rubida</name>
    <dbReference type="NCBI Taxonomy" id="112413"/>
    <lineage>
        <taxon>Bacteria</taxon>
        <taxon>Bacillati</taxon>
        <taxon>Actinomycetota</taxon>
        <taxon>Actinomycetes</taxon>
        <taxon>Pseudonocardiales</taxon>
        <taxon>Pseudonocardiaceae</taxon>
        <taxon>Amycolatopsis</taxon>
    </lineage>
</organism>
<evidence type="ECO:0000313" key="2">
    <source>
        <dbReference type="EMBL" id="NEC58250.1"/>
    </source>
</evidence>
<protein>
    <submittedName>
        <fullName evidence="2">Uncharacterized protein</fullName>
    </submittedName>
</protein>
<feature type="transmembrane region" description="Helical" evidence="1">
    <location>
        <begin position="30"/>
        <end position="50"/>
    </location>
</feature>
<proteinExistence type="predicted"/>